<keyword evidence="12" id="KW-0963">Cytoplasm</keyword>
<dbReference type="PANTHER" id="PTHR43699:SF1">
    <property type="entry name" value="3-DEHYDROQUINATE DEHYDRATASE"/>
    <property type="match status" value="1"/>
</dbReference>
<keyword evidence="4 12" id="KW-0808">Transferase</keyword>
<dbReference type="GO" id="GO:0004765">
    <property type="term" value="F:shikimate kinase activity"/>
    <property type="evidence" value="ECO:0007669"/>
    <property type="project" value="UniProtKB-UniRule"/>
</dbReference>
<dbReference type="GO" id="GO:0000287">
    <property type="term" value="F:magnesium ion binding"/>
    <property type="evidence" value="ECO:0007669"/>
    <property type="project" value="UniProtKB-UniRule"/>
</dbReference>
<dbReference type="Gene3D" id="3.40.50.300">
    <property type="entry name" value="P-loop containing nucleotide triphosphate hydrolases"/>
    <property type="match status" value="1"/>
</dbReference>
<dbReference type="CDD" id="cd00502">
    <property type="entry name" value="DHQase_I"/>
    <property type="match status" value="1"/>
</dbReference>
<dbReference type="UniPathway" id="UPA00053">
    <property type="reaction ID" value="UER00088"/>
</dbReference>
<dbReference type="FunFam" id="3.20.20.70:FF:000047">
    <property type="entry name" value="3-dehydroquinate dehydratase"/>
    <property type="match status" value="1"/>
</dbReference>
<evidence type="ECO:0000256" key="8">
    <source>
        <dbReference type="ARBA" id="ARBA00023141"/>
    </source>
</evidence>
<comment type="catalytic activity">
    <reaction evidence="11 12">
        <text>shikimate + ATP = 3-phosphoshikimate + ADP + H(+)</text>
        <dbReference type="Rhea" id="RHEA:13121"/>
        <dbReference type="ChEBI" id="CHEBI:15378"/>
        <dbReference type="ChEBI" id="CHEBI:30616"/>
        <dbReference type="ChEBI" id="CHEBI:36208"/>
        <dbReference type="ChEBI" id="CHEBI:145989"/>
        <dbReference type="ChEBI" id="CHEBI:456216"/>
        <dbReference type="EC" id="2.7.1.71"/>
    </reaction>
</comment>
<dbReference type="GO" id="GO:0005737">
    <property type="term" value="C:cytoplasm"/>
    <property type="evidence" value="ECO:0007669"/>
    <property type="project" value="UniProtKB-SubCell"/>
</dbReference>
<dbReference type="Pfam" id="PF01202">
    <property type="entry name" value="SKI"/>
    <property type="match status" value="1"/>
</dbReference>
<evidence type="ECO:0000256" key="6">
    <source>
        <dbReference type="ARBA" id="ARBA00022777"/>
    </source>
</evidence>
<evidence type="ECO:0000256" key="12">
    <source>
        <dbReference type="HAMAP-Rule" id="MF_00109"/>
    </source>
</evidence>
<dbReference type="EMBL" id="AFZD01000018">
    <property type="protein sequence ID" value="EHL10904.1"/>
    <property type="molecule type" value="Genomic_DNA"/>
</dbReference>
<comment type="subunit">
    <text evidence="12">Monomer.</text>
</comment>
<comment type="caution">
    <text evidence="13">The sequence shown here is derived from an EMBL/GenBank/DDBJ whole genome shotgun (WGS) entry which is preliminary data.</text>
</comment>
<organism evidence="13 14">
    <name type="scientific">Oribacterium asaccharolyticum ACB7</name>
    <dbReference type="NCBI Taxonomy" id="796944"/>
    <lineage>
        <taxon>Bacteria</taxon>
        <taxon>Bacillati</taxon>
        <taxon>Bacillota</taxon>
        <taxon>Clostridia</taxon>
        <taxon>Lachnospirales</taxon>
        <taxon>Lachnospiraceae</taxon>
        <taxon>Oribacterium</taxon>
    </lineage>
</organism>
<dbReference type="InterPro" id="IPR000623">
    <property type="entry name" value="Shikimate_kinase/TSH1"/>
</dbReference>
<feature type="binding site" evidence="12">
    <location>
        <position position="273"/>
    </location>
    <ligand>
        <name>substrate</name>
    </ligand>
</feature>
<keyword evidence="9" id="KW-0456">Lyase</keyword>
<evidence type="ECO:0000256" key="2">
    <source>
        <dbReference type="ARBA" id="ARBA00004842"/>
    </source>
</evidence>
<dbReference type="EC" id="2.7.1.71" evidence="12"/>
<dbReference type="GO" id="GO:0009423">
    <property type="term" value="P:chorismate biosynthetic process"/>
    <property type="evidence" value="ECO:0007669"/>
    <property type="project" value="UniProtKB-UniRule"/>
</dbReference>
<dbReference type="GO" id="GO:0003855">
    <property type="term" value="F:3-dehydroquinate dehydratase activity"/>
    <property type="evidence" value="ECO:0007669"/>
    <property type="project" value="UniProtKB-EC"/>
</dbReference>
<dbReference type="InterPro" id="IPR031322">
    <property type="entry name" value="Shikimate/glucono_kinase"/>
</dbReference>
<dbReference type="GO" id="GO:0008652">
    <property type="term" value="P:amino acid biosynthetic process"/>
    <property type="evidence" value="ECO:0007669"/>
    <property type="project" value="UniProtKB-KW"/>
</dbReference>
<dbReference type="Pfam" id="PF01487">
    <property type="entry name" value="DHquinase_I"/>
    <property type="match status" value="1"/>
</dbReference>
<dbReference type="NCBIfam" id="TIGR01093">
    <property type="entry name" value="aroD"/>
    <property type="match status" value="1"/>
</dbReference>
<dbReference type="GO" id="GO:0046279">
    <property type="term" value="P:3,4-dihydroxybenzoate biosynthetic process"/>
    <property type="evidence" value="ECO:0007669"/>
    <property type="project" value="UniProtKB-ARBA"/>
</dbReference>
<keyword evidence="12" id="KW-0479">Metal-binding</keyword>
<keyword evidence="7 12" id="KW-0067">ATP-binding</keyword>
<dbReference type="AlphaFoldDB" id="G9WVW7"/>
<keyword evidence="8 12" id="KW-0057">Aromatic amino acid biosynthesis</keyword>
<dbReference type="PATRIC" id="fig|796944.3.peg.1784"/>
<dbReference type="Gene3D" id="3.20.20.70">
    <property type="entry name" value="Aldolase class I"/>
    <property type="match status" value="1"/>
</dbReference>
<comment type="subcellular location">
    <subcellularLocation>
        <location evidence="12">Cytoplasm</location>
    </subcellularLocation>
</comment>
<evidence type="ECO:0000256" key="10">
    <source>
        <dbReference type="ARBA" id="ARBA00023270"/>
    </source>
</evidence>
<keyword evidence="3 12" id="KW-0028">Amino-acid biosynthesis</keyword>
<evidence type="ECO:0000256" key="4">
    <source>
        <dbReference type="ARBA" id="ARBA00022679"/>
    </source>
</evidence>
<evidence type="ECO:0000256" key="9">
    <source>
        <dbReference type="ARBA" id="ARBA00023239"/>
    </source>
</evidence>
<feature type="binding site" evidence="12">
    <location>
        <position position="255"/>
    </location>
    <ligand>
        <name>Mg(2+)</name>
        <dbReference type="ChEBI" id="CHEBI:18420"/>
    </ligand>
</feature>
<comment type="cofactor">
    <cofactor evidence="12">
        <name>Mg(2+)</name>
        <dbReference type="ChEBI" id="CHEBI:18420"/>
    </cofactor>
    <text evidence="12">Binds 1 Mg(2+) ion per subunit.</text>
</comment>
<keyword evidence="6 12" id="KW-0418">Kinase</keyword>
<comment type="caution">
    <text evidence="12">Lacks conserved residue(s) required for the propagation of feature annotation.</text>
</comment>
<dbReference type="GO" id="GO:0005524">
    <property type="term" value="F:ATP binding"/>
    <property type="evidence" value="ECO:0007669"/>
    <property type="project" value="UniProtKB-UniRule"/>
</dbReference>
<reference evidence="13 14" key="1">
    <citation type="submission" date="2011-08" db="EMBL/GenBank/DDBJ databases">
        <title>The Genome Sequence of Oribacterium sp. ACB7.</title>
        <authorList>
            <consortium name="The Broad Institute Genome Sequencing Platform"/>
            <person name="Earl A."/>
            <person name="Ward D."/>
            <person name="Feldgarden M."/>
            <person name="Gevers D."/>
            <person name="Sizova M."/>
            <person name="Hazen A."/>
            <person name="Epstein S."/>
            <person name="Young S.K."/>
            <person name="Zeng Q."/>
            <person name="Gargeya S."/>
            <person name="Fitzgerald M."/>
            <person name="Haas B."/>
            <person name="Abouelleil A."/>
            <person name="Alvarado L."/>
            <person name="Arachchi H.M."/>
            <person name="Berlin A."/>
            <person name="Brown A."/>
            <person name="Chapman S.B."/>
            <person name="Chen Z."/>
            <person name="Dunbar C."/>
            <person name="Freedman E."/>
            <person name="Gearin G."/>
            <person name="Gellesch M."/>
            <person name="Goldberg J."/>
            <person name="Griggs A."/>
            <person name="Gujja S."/>
            <person name="Heiman D."/>
            <person name="Howarth C."/>
            <person name="Larson L."/>
            <person name="Lui A."/>
            <person name="MacDonald P.J.P."/>
            <person name="Montmayeur A."/>
            <person name="Murphy C."/>
            <person name="Neiman D."/>
            <person name="Pearson M."/>
            <person name="Priest M."/>
            <person name="Roberts A."/>
            <person name="Saif S."/>
            <person name="Shea T."/>
            <person name="Shenoy N."/>
            <person name="Sisk P."/>
            <person name="Stolte C."/>
            <person name="Sykes S."/>
            <person name="Wortman J."/>
            <person name="Nusbaum C."/>
            <person name="Birren B."/>
        </authorList>
    </citation>
    <scope>NUCLEOTIDE SEQUENCE [LARGE SCALE GENOMIC DNA]</scope>
    <source>
        <strain evidence="13 14">ACB7</strain>
    </source>
</reference>
<dbReference type="InterPro" id="IPR013785">
    <property type="entry name" value="Aldolase_TIM"/>
</dbReference>
<dbReference type="RefSeq" id="WP_009536863.1">
    <property type="nucleotide sequence ID" value="NZ_JH414505.1"/>
</dbReference>
<name>G9WVW7_9FIRM</name>
<dbReference type="InterPro" id="IPR001381">
    <property type="entry name" value="DHquinase_I"/>
</dbReference>
<keyword evidence="12" id="KW-0460">Magnesium</keyword>
<accession>G9WVW7</accession>
<dbReference type="PROSITE" id="PS01128">
    <property type="entry name" value="SHIKIMATE_KINASE"/>
    <property type="match status" value="1"/>
</dbReference>
<keyword evidence="5 12" id="KW-0547">Nucleotide-binding</keyword>
<gene>
    <name evidence="12" type="primary">aroK</name>
    <name evidence="13" type="ORF">HMPREF9624_01051</name>
</gene>
<keyword evidence="14" id="KW-1185">Reference proteome</keyword>
<comment type="pathway">
    <text evidence="2 12">Metabolic intermediate biosynthesis; chorismate biosynthesis; chorismate from D-erythrose 4-phosphate and phosphoenolpyruvate: step 5/7.</text>
</comment>
<evidence type="ECO:0000256" key="11">
    <source>
        <dbReference type="ARBA" id="ARBA00048567"/>
    </source>
</evidence>
<comment type="function">
    <text evidence="12">Catalyzes the specific phosphorylation of the 3-hydroxyl group of shikimic acid using ATP as a cosubstrate.</text>
</comment>
<feature type="binding site" evidence="12">
    <location>
        <begin position="251"/>
        <end position="256"/>
    </location>
    <ligand>
        <name>ATP</name>
        <dbReference type="ChEBI" id="CHEBI:30616"/>
    </ligand>
</feature>
<evidence type="ECO:0000256" key="5">
    <source>
        <dbReference type="ARBA" id="ARBA00022741"/>
    </source>
</evidence>
<dbReference type="InterPro" id="IPR027417">
    <property type="entry name" value="P-loop_NTPase"/>
</dbReference>
<keyword evidence="10" id="KW-0704">Schiff base</keyword>
<feature type="binding site" evidence="12">
    <location>
        <position position="357"/>
    </location>
    <ligand>
        <name>ATP</name>
        <dbReference type="ChEBI" id="CHEBI:30616"/>
    </ligand>
</feature>
<dbReference type="Proteomes" id="UP000003527">
    <property type="component" value="Unassembled WGS sequence"/>
</dbReference>
<dbReference type="SUPFAM" id="SSF51569">
    <property type="entry name" value="Aldolase"/>
    <property type="match status" value="1"/>
</dbReference>
<dbReference type="InterPro" id="IPR023000">
    <property type="entry name" value="Shikimate_kinase_CS"/>
</dbReference>
<proteinExistence type="inferred from homology"/>
<protein>
    <recommendedName>
        <fullName evidence="12">Shikimate kinase</fullName>
        <shortName evidence="12">SK</shortName>
        <ecNumber evidence="12">2.7.1.71</ecNumber>
    </recommendedName>
</protein>
<dbReference type="SUPFAM" id="SSF52540">
    <property type="entry name" value="P-loop containing nucleoside triphosphate hydrolases"/>
    <property type="match status" value="1"/>
</dbReference>
<evidence type="ECO:0000313" key="13">
    <source>
        <dbReference type="EMBL" id="EHL10904.1"/>
    </source>
</evidence>
<feature type="binding site" evidence="12">
    <location>
        <position position="297"/>
    </location>
    <ligand>
        <name>substrate</name>
    </ligand>
</feature>
<comment type="similarity">
    <text evidence="12">Belongs to the shikimate kinase family.</text>
</comment>
<feature type="binding site" evidence="12">
    <location>
        <position position="318"/>
    </location>
    <ligand>
        <name>substrate</name>
    </ligand>
</feature>
<dbReference type="InterPro" id="IPR050146">
    <property type="entry name" value="Type-I_3-dehydroquinase"/>
</dbReference>
<comment type="catalytic activity">
    <reaction evidence="1">
        <text>3-dehydroquinate = 3-dehydroshikimate + H2O</text>
        <dbReference type="Rhea" id="RHEA:21096"/>
        <dbReference type="ChEBI" id="CHEBI:15377"/>
        <dbReference type="ChEBI" id="CHEBI:16630"/>
        <dbReference type="ChEBI" id="CHEBI:32364"/>
        <dbReference type="EC" id="4.2.1.10"/>
    </reaction>
</comment>
<dbReference type="HOGENOM" id="CLU_586406_0_0_9"/>
<evidence type="ECO:0000256" key="7">
    <source>
        <dbReference type="ARBA" id="ARBA00022840"/>
    </source>
</evidence>
<sequence length="411" mass="46660">MGMIVPIQGKTEEECLETLQALKENPYFPHIYAVELRYDLLERHVEPLSDFLRKSREIIGKKKLIFTIRTNRQGGAFPFGKSYFQANILAMESRVPDYIDLEVETGEEGRGSWKECIAMVQGLGGKVIASYHDFEKTPGLRECEEILNQLSSYSTDIVKIALMPRSKEDVLNLMLAGRRWKDRNPKRELISMSMGELGKASRVLHDLSGSSHSFVQVFSASAPGQWGIEDYMEVSKKLSGKKGLALLGFMGSGKSTLAPKIAERCGWQAYEMDQLLEEKFAMRIEEFFRKFGEERFRREEAKLLRSLSGKEHVLSPGGGVVLREENRKVLKEHFFSIYIKVSPETVLKRLAEGKNVRPLLQGKMNVNEIGEMMRKRSAYYEEVADYILEGDGKSVSACVEEIYSALLENGL</sequence>
<dbReference type="GO" id="GO:0009073">
    <property type="term" value="P:aromatic amino acid family biosynthetic process"/>
    <property type="evidence" value="ECO:0007669"/>
    <property type="project" value="UniProtKB-KW"/>
</dbReference>
<dbReference type="CDD" id="cd00464">
    <property type="entry name" value="SK"/>
    <property type="match status" value="1"/>
</dbReference>
<evidence type="ECO:0000256" key="1">
    <source>
        <dbReference type="ARBA" id="ARBA00001864"/>
    </source>
</evidence>
<dbReference type="PRINTS" id="PR01100">
    <property type="entry name" value="SHIKIMTKNASE"/>
</dbReference>
<evidence type="ECO:0000313" key="14">
    <source>
        <dbReference type="Proteomes" id="UP000003527"/>
    </source>
</evidence>
<dbReference type="HAMAP" id="MF_00109">
    <property type="entry name" value="Shikimate_kinase"/>
    <property type="match status" value="1"/>
</dbReference>
<feature type="binding site" evidence="12">
    <location>
        <position position="376"/>
    </location>
    <ligand>
        <name>substrate</name>
    </ligand>
</feature>
<evidence type="ECO:0000256" key="3">
    <source>
        <dbReference type="ARBA" id="ARBA00022605"/>
    </source>
</evidence>
<dbReference type="PANTHER" id="PTHR43699">
    <property type="entry name" value="3-DEHYDROQUINATE DEHYDRATASE"/>
    <property type="match status" value="1"/>
</dbReference>